<accession>A0A1I8F9F0</accession>
<dbReference type="WBParaSite" id="maker-unitig_25643-snap-gene-0.3-mRNA-1">
    <property type="protein sequence ID" value="maker-unitig_25643-snap-gene-0.3-mRNA-1"/>
    <property type="gene ID" value="maker-unitig_25643-snap-gene-0.3"/>
</dbReference>
<evidence type="ECO:0000313" key="2">
    <source>
        <dbReference type="WBParaSite" id="maker-unitig_25643-snap-gene-0.3-mRNA-1"/>
    </source>
</evidence>
<evidence type="ECO:0000313" key="1">
    <source>
        <dbReference type="Proteomes" id="UP000095280"/>
    </source>
</evidence>
<name>A0A1I8F9F0_9PLAT</name>
<proteinExistence type="predicted"/>
<dbReference type="Proteomes" id="UP000095280">
    <property type="component" value="Unplaced"/>
</dbReference>
<organism evidence="1 2">
    <name type="scientific">Macrostomum lignano</name>
    <dbReference type="NCBI Taxonomy" id="282301"/>
    <lineage>
        <taxon>Eukaryota</taxon>
        <taxon>Metazoa</taxon>
        <taxon>Spiralia</taxon>
        <taxon>Lophotrochozoa</taxon>
        <taxon>Platyhelminthes</taxon>
        <taxon>Rhabditophora</taxon>
        <taxon>Macrostomorpha</taxon>
        <taxon>Macrostomida</taxon>
        <taxon>Macrostomidae</taxon>
        <taxon>Macrostomum</taxon>
    </lineage>
</organism>
<sequence>MSMPTKPELTITQKWLCDNQNSTWCITPNSARTLAKQPDKVYVYLWIYKQTWKNCCLNWLRGMRDGVLVQRFGERTHQPADQPGTEHPGHKKSLLKDRLQARSRSVQTEPEFTDNEGDLLKEFRATKRFHCAHQETLSIQQSVGKVFGEFKFVQSQPHDKLAALLSLSTSTDDERGGFQPSAQLRCSPAAPIFQDLASEPEPTVEIINSFNLFRQMLSFRLWSRR</sequence>
<dbReference type="AlphaFoldDB" id="A0A1I8F9F0"/>
<keyword evidence="1" id="KW-1185">Reference proteome</keyword>
<reference evidence="2" key="1">
    <citation type="submission" date="2016-11" db="UniProtKB">
        <authorList>
            <consortium name="WormBaseParasite"/>
        </authorList>
    </citation>
    <scope>IDENTIFICATION</scope>
</reference>
<protein>
    <submittedName>
        <fullName evidence="2">Uncharacterized protein</fullName>
    </submittedName>
</protein>